<sequence>MSEKNAPEIIVKIKADDSDLIKLEDRLQRIANLMNQMGLIEKDKTATSSWLSSVKVNSENTTSLQMAVQKACNFGAREGAKKARDKQINDEKKESIKLSKLFIGGVFKGYALTVKGKILSNLESTVVESKPQVTSRVKASFIVTDEMIVDAPDIHLKDYIYRSAEEVNA</sequence>
<dbReference type="EMBL" id="CP123504">
    <property type="protein sequence ID" value="WGM00034.1"/>
    <property type="molecule type" value="Genomic_DNA"/>
</dbReference>
<evidence type="ECO:0000313" key="2">
    <source>
        <dbReference type="Proteomes" id="UP001177595"/>
    </source>
</evidence>
<organism evidence="1 2">
    <name type="scientific">Arsenophonus nasoniae</name>
    <name type="common">son-killer infecting Nasonia vitripennis</name>
    <dbReference type="NCBI Taxonomy" id="638"/>
    <lineage>
        <taxon>Bacteria</taxon>
        <taxon>Pseudomonadati</taxon>
        <taxon>Pseudomonadota</taxon>
        <taxon>Gammaproteobacteria</taxon>
        <taxon>Enterobacterales</taxon>
        <taxon>Morganellaceae</taxon>
        <taxon>Arsenophonus</taxon>
    </lineage>
</organism>
<name>A0AA95GNF0_9GAMM</name>
<protein>
    <submittedName>
        <fullName evidence="1">Uncharacterized protein</fullName>
    </submittedName>
</protein>
<dbReference type="AlphaFoldDB" id="A0AA95GNF0"/>
<dbReference type="RefSeq" id="WP_280623613.1">
    <property type="nucleotide sequence ID" value="NZ_CP123504.1"/>
</dbReference>
<gene>
    <name evidence="1" type="ORF">QE210_08950</name>
</gene>
<reference evidence="1" key="1">
    <citation type="submission" date="2023-04" db="EMBL/GenBank/DDBJ databases">
        <title>Genome dynamics across the evolutionary transition to endosymbiosis.</title>
        <authorList>
            <person name="Siozios S."/>
            <person name="Nadal-Jimenez P."/>
            <person name="Azagi T."/>
            <person name="Sprong H."/>
            <person name="Frost C.L."/>
            <person name="Parratt S.R."/>
            <person name="Taylor G."/>
            <person name="Brettell L."/>
            <person name="Lew K.C."/>
            <person name="Croft L."/>
            <person name="King K.C."/>
            <person name="Brockhurst M.A."/>
            <person name="Hypsa V."/>
            <person name="Novakova E."/>
            <person name="Darby A.C."/>
            <person name="Hurst G.D.D."/>
        </authorList>
    </citation>
    <scope>NUCLEOTIDE SEQUENCE</scope>
    <source>
        <strain evidence="1">APv</strain>
    </source>
</reference>
<accession>A0AA95GNF0</accession>
<dbReference type="Proteomes" id="UP001177595">
    <property type="component" value="Chromosome"/>
</dbReference>
<proteinExistence type="predicted"/>
<evidence type="ECO:0000313" key="1">
    <source>
        <dbReference type="EMBL" id="WGM00034.1"/>
    </source>
</evidence>